<dbReference type="InterPro" id="IPR033315">
    <property type="entry name" value="Fan1-like"/>
</dbReference>
<feature type="non-terminal residue" evidence="11">
    <location>
        <position position="1"/>
    </location>
</feature>
<dbReference type="STRING" id="1314783.A0A165QR61"/>
<evidence type="ECO:0000256" key="1">
    <source>
        <dbReference type="ARBA" id="ARBA00000983"/>
    </source>
</evidence>
<evidence type="ECO:0000256" key="9">
    <source>
        <dbReference type="SAM" id="MobiDB-lite"/>
    </source>
</evidence>
<evidence type="ECO:0000313" key="12">
    <source>
        <dbReference type="Proteomes" id="UP000076727"/>
    </source>
</evidence>
<proteinExistence type="inferred from homology"/>
<evidence type="ECO:0000256" key="4">
    <source>
        <dbReference type="ARBA" id="ARBA00022723"/>
    </source>
</evidence>
<dbReference type="Gene3D" id="3.40.1350.10">
    <property type="match status" value="1"/>
</dbReference>
<dbReference type="GO" id="GO:0008409">
    <property type="term" value="F:5'-3' exonuclease activity"/>
    <property type="evidence" value="ECO:0007669"/>
    <property type="project" value="TreeGrafter"/>
</dbReference>
<feature type="compositionally biased region" description="Basic residues" evidence="9">
    <location>
        <begin position="83"/>
        <end position="96"/>
    </location>
</feature>
<feature type="region of interest" description="Disordered" evidence="9">
    <location>
        <begin position="77"/>
        <end position="177"/>
    </location>
</feature>
<organism evidence="11 12">
    <name type="scientific">Daedalea quercina L-15889</name>
    <dbReference type="NCBI Taxonomy" id="1314783"/>
    <lineage>
        <taxon>Eukaryota</taxon>
        <taxon>Fungi</taxon>
        <taxon>Dikarya</taxon>
        <taxon>Basidiomycota</taxon>
        <taxon>Agaricomycotina</taxon>
        <taxon>Agaricomycetes</taxon>
        <taxon>Polyporales</taxon>
        <taxon>Fomitopsis</taxon>
    </lineage>
</organism>
<feature type="compositionally biased region" description="Basic residues" evidence="9">
    <location>
        <begin position="136"/>
        <end position="146"/>
    </location>
</feature>
<dbReference type="SMART" id="SM00990">
    <property type="entry name" value="VRR_NUC"/>
    <property type="match status" value="1"/>
</dbReference>
<keyword evidence="8" id="KW-0227">DNA damage</keyword>
<keyword evidence="4 8" id="KW-0479">Metal-binding</keyword>
<dbReference type="Pfam" id="PF08774">
    <property type="entry name" value="VRR_NUC"/>
    <property type="match status" value="1"/>
</dbReference>
<evidence type="ECO:0000256" key="7">
    <source>
        <dbReference type="ARBA" id="ARBA00023211"/>
    </source>
</evidence>
<accession>A0A165QR61</accession>
<keyword evidence="5 8" id="KW-0378">Hydrolase</keyword>
<dbReference type="EC" id="3.1.4.1" evidence="8"/>
<feature type="compositionally biased region" description="Polar residues" evidence="9">
    <location>
        <begin position="121"/>
        <end position="134"/>
    </location>
</feature>
<comment type="subcellular location">
    <subcellularLocation>
        <location evidence="8">Nucleus</location>
    </subcellularLocation>
</comment>
<dbReference type="EMBL" id="KV429055">
    <property type="protein sequence ID" value="KZT69817.1"/>
    <property type="molecule type" value="Genomic_DNA"/>
</dbReference>
<comment type="similarity">
    <text evidence="2 8">Belongs to the FAN1 family.</text>
</comment>
<gene>
    <name evidence="11" type="ORF">DAEQUDRAFT_668816</name>
</gene>
<comment type="cofactor">
    <cofactor evidence="8">
        <name>Mg(2+)</name>
        <dbReference type="ChEBI" id="CHEBI:18420"/>
    </cofactor>
    <cofactor evidence="8">
        <name>Mn(2+)</name>
        <dbReference type="ChEBI" id="CHEBI:29035"/>
    </cofactor>
</comment>
<keyword evidence="8" id="KW-0234">DNA repair</keyword>
<keyword evidence="7 8" id="KW-0464">Manganese</keyword>
<comment type="function">
    <text evidence="8">Nuclease required for the repair of DNA interstrand cross-links (ICL). Acts as a 5'-3' exonuclease that anchors at a cut end of DNA and cleaves DNA successively at every third nucleotide, allowing to excise an ICL from one strand through flanking incisions.</text>
</comment>
<dbReference type="GO" id="GO:0017108">
    <property type="term" value="F:5'-flap endonuclease activity"/>
    <property type="evidence" value="ECO:0007669"/>
    <property type="project" value="TreeGrafter"/>
</dbReference>
<reference evidence="11 12" key="1">
    <citation type="journal article" date="2016" name="Mol. Biol. Evol.">
        <title>Comparative Genomics of Early-Diverging Mushroom-Forming Fungi Provides Insights into the Origins of Lignocellulose Decay Capabilities.</title>
        <authorList>
            <person name="Nagy L.G."/>
            <person name="Riley R."/>
            <person name="Tritt A."/>
            <person name="Adam C."/>
            <person name="Daum C."/>
            <person name="Floudas D."/>
            <person name="Sun H."/>
            <person name="Yadav J.S."/>
            <person name="Pangilinan J."/>
            <person name="Larsson K.H."/>
            <person name="Matsuura K."/>
            <person name="Barry K."/>
            <person name="Labutti K."/>
            <person name="Kuo R."/>
            <person name="Ohm R.A."/>
            <person name="Bhattacharya S.S."/>
            <person name="Shirouzu T."/>
            <person name="Yoshinaga Y."/>
            <person name="Martin F.M."/>
            <person name="Grigoriev I.V."/>
            <person name="Hibbett D.S."/>
        </authorList>
    </citation>
    <scope>NUCLEOTIDE SEQUENCE [LARGE SCALE GENOMIC DNA]</scope>
    <source>
        <strain evidence="11 12">L-15889</strain>
    </source>
</reference>
<feature type="domain" description="VRR-NUC" evidence="10">
    <location>
        <begin position="1"/>
        <end position="74"/>
    </location>
</feature>
<feature type="compositionally biased region" description="Basic and acidic residues" evidence="9">
    <location>
        <begin position="97"/>
        <end position="109"/>
    </location>
</feature>
<dbReference type="OrthoDB" id="76364at2759"/>
<evidence type="ECO:0000313" key="11">
    <source>
        <dbReference type="EMBL" id="KZT69817.1"/>
    </source>
</evidence>
<dbReference type="GO" id="GO:0046872">
    <property type="term" value="F:metal ion binding"/>
    <property type="evidence" value="ECO:0007669"/>
    <property type="project" value="UniProtKB-KW"/>
</dbReference>
<keyword evidence="3 8" id="KW-0540">Nuclease</keyword>
<keyword evidence="6 8" id="KW-0460">Magnesium</keyword>
<dbReference type="InterPro" id="IPR011856">
    <property type="entry name" value="tRNA_endonuc-like_dom_sf"/>
</dbReference>
<dbReference type="GO" id="GO:0004528">
    <property type="term" value="F:phosphodiesterase I activity"/>
    <property type="evidence" value="ECO:0007669"/>
    <property type="project" value="UniProtKB-EC"/>
</dbReference>
<evidence type="ECO:0000256" key="8">
    <source>
        <dbReference type="RuleBase" id="RU365033"/>
    </source>
</evidence>
<comment type="catalytic activity">
    <reaction evidence="1 8">
        <text>Hydrolytically removes 5'-nucleotides successively from the 3'-hydroxy termini of 3'-hydroxy-terminated oligonucleotides.</text>
        <dbReference type="EC" id="3.1.4.1"/>
    </reaction>
</comment>
<dbReference type="GO" id="GO:0005634">
    <property type="term" value="C:nucleus"/>
    <property type="evidence" value="ECO:0007669"/>
    <property type="project" value="UniProtKB-SubCell"/>
</dbReference>
<protein>
    <recommendedName>
        <fullName evidence="8">Fanconi-associated nuclease</fullName>
        <ecNumber evidence="8">3.1.4.1</ecNumber>
    </recommendedName>
</protein>
<evidence type="ECO:0000256" key="6">
    <source>
        <dbReference type="ARBA" id="ARBA00022842"/>
    </source>
</evidence>
<dbReference type="GO" id="GO:0070336">
    <property type="term" value="F:flap-structured DNA binding"/>
    <property type="evidence" value="ECO:0007669"/>
    <property type="project" value="TreeGrafter"/>
</dbReference>
<dbReference type="Proteomes" id="UP000076727">
    <property type="component" value="Unassembled WGS sequence"/>
</dbReference>
<evidence type="ECO:0000256" key="3">
    <source>
        <dbReference type="ARBA" id="ARBA00022722"/>
    </source>
</evidence>
<dbReference type="InterPro" id="IPR014883">
    <property type="entry name" value="VRR_NUC"/>
</dbReference>
<keyword evidence="12" id="KW-1185">Reference proteome</keyword>
<dbReference type="PANTHER" id="PTHR15749:SF4">
    <property type="entry name" value="FANCONI-ASSOCIATED NUCLEASE 1"/>
    <property type="match status" value="1"/>
</dbReference>
<dbReference type="GO" id="GO:0036297">
    <property type="term" value="P:interstrand cross-link repair"/>
    <property type="evidence" value="ECO:0007669"/>
    <property type="project" value="InterPro"/>
</dbReference>
<keyword evidence="8" id="KW-0539">Nucleus</keyword>
<evidence type="ECO:0000256" key="5">
    <source>
        <dbReference type="ARBA" id="ARBA00022801"/>
    </source>
</evidence>
<evidence type="ECO:0000256" key="2">
    <source>
        <dbReference type="ARBA" id="ARBA00005533"/>
    </source>
</evidence>
<dbReference type="AlphaFoldDB" id="A0A165QR61"/>
<dbReference type="PANTHER" id="PTHR15749">
    <property type="entry name" value="FANCONI-ASSOCIATED NUCLEASE 1"/>
    <property type="match status" value="1"/>
</dbReference>
<evidence type="ECO:0000259" key="10">
    <source>
        <dbReference type="SMART" id="SM00990"/>
    </source>
</evidence>
<sequence length="177" mass="19422">LGGVALAVICRLMCEDYSGRTGGVPDLIIWNGEAQECKFVEVKGPGDRLQENQKVWIDVLLQAGVVVEECRVVDRGAGPVTAKKTKKAARPLKRKRAAPESEGESRAIESEDESEDIDYSQLDTSAIDNRTSPAHTPKKPPPRKIVNRAEVVIIPSPVRLTMQGKRPERVRSTSPEV</sequence>
<name>A0A165QR61_9APHY</name>